<dbReference type="SUPFAM" id="SSF48452">
    <property type="entry name" value="TPR-like"/>
    <property type="match status" value="1"/>
</dbReference>
<gene>
    <name evidence="2" type="ORF">BCL93_104188</name>
    <name evidence="3" type="ORF">SAMN05216571_101202</name>
</gene>
<dbReference type="InterPro" id="IPR011990">
    <property type="entry name" value="TPR-like_helical_dom_sf"/>
</dbReference>
<dbReference type="EMBL" id="FNCI01000001">
    <property type="protein sequence ID" value="SDF68382.1"/>
    <property type="molecule type" value="Genomic_DNA"/>
</dbReference>
<proteinExistence type="predicted"/>
<evidence type="ECO:0000313" key="3">
    <source>
        <dbReference type="EMBL" id="SDF68382.1"/>
    </source>
</evidence>
<name>A0A1G7N358_9GAMM</name>
<dbReference type="Gene3D" id="1.25.40.10">
    <property type="entry name" value="Tetratricopeptide repeat domain"/>
    <property type="match status" value="1"/>
</dbReference>
<evidence type="ECO:0000313" key="2">
    <source>
        <dbReference type="EMBL" id="RAR62211.1"/>
    </source>
</evidence>
<feature type="signal peptide" evidence="1">
    <location>
        <begin position="1"/>
        <end position="25"/>
    </location>
</feature>
<dbReference type="RefSeq" id="WP_245696302.1">
    <property type="nucleotide sequence ID" value="NZ_FNCI01000001.1"/>
</dbReference>
<dbReference type="STRING" id="284577.SAMN05216571_101202"/>
<keyword evidence="1" id="KW-0732">Signal</keyword>
<feature type="chain" id="PRO_5036019180" evidence="1">
    <location>
        <begin position="26"/>
        <end position="240"/>
    </location>
</feature>
<dbReference type="AlphaFoldDB" id="A0A1G7N358"/>
<reference evidence="2 5" key="2">
    <citation type="submission" date="2018-06" db="EMBL/GenBank/DDBJ databases">
        <title>Comparative analysis of microorganisms from saline springs in Andes Mountain Range, Colombia.</title>
        <authorList>
            <person name="Rubin E."/>
        </authorList>
    </citation>
    <scope>NUCLEOTIDE SEQUENCE [LARGE SCALE GENOMIC DNA]</scope>
    <source>
        <strain evidence="2 5">USBA-857</strain>
    </source>
</reference>
<evidence type="ECO:0000313" key="5">
    <source>
        <dbReference type="Proteomes" id="UP000249700"/>
    </source>
</evidence>
<reference evidence="3 4" key="1">
    <citation type="submission" date="2016-10" db="EMBL/GenBank/DDBJ databases">
        <authorList>
            <person name="de Groot N.N."/>
        </authorList>
    </citation>
    <scope>NUCLEOTIDE SEQUENCE [LARGE SCALE GENOMIC DNA]</scope>
    <source>
        <strain evidence="3 4">BH539</strain>
    </source>
</reference>
<evidence type="ECO:0000256" key="1">
    <source>
        <dbReference type="SAM" id="SignalP"/>
    </source>
</evidence>
<evidence type="ECO:0000313" key="4">
    <source>
        <dbReference type="Proteomes" id="UP000198641"/>
    </source>
</evidence>
<dbReference type="Proteomes" id="UP000249700">
    <property type="component" value="Unassembled WGS sequence"/>
</dbReference>
<organism evidence="3 4">
    <name type="scientific">Onishia taeanensis</name>
    <dbReference type="NCBI Taxonomy" id="284577"/>
    <lineage>
        <taxon>Bacteria</taxon>
        <taxon>Pseudomonadati</taxon>
        <taxon>Pseudomonadota</taxon>
        <taxon>Gammaproteobacteria</taxon>
        <taxon>Oceanospirillales</taxon>
        <taxon>Halomonadaceae</taxon>
        <taxon>Onishia</taxon>
    </lineage>
</organism>
<sequence length="240" mass="25740">MLARSSRFAALLLCGCLVAPQLAQADVVTQDPMAASSTSTQASQLDTQATADTWKADLSALVERFERVSTELPESEQAKALESLAADARALSERYPNQAEPLVWQGIILASQARAEGGLSALGLAKDARAVLERAVALDPDGLQGSAYVTLGALYDRAPGWPLAFGDDATAERMFKRALTIRPQGIDVHFYFATFLEDQGRMDAARMHLEQAVNGQARPARAATDAALREKARRLLADLG</sequence>
<protein>
    <submittedName>
        <fullName evidence="3">Uncharacterized protein</fullName>
    </submittedName>
</protein>
<keyword evidence="4" id="KW-1185">Reference proteome</keyword>
<accession>A0A1G7N358</accession>
<dbReference type="Proteomes" id="UP000198641">
    <property type="component" value="Unassembled WGS sequence"/>
</dbReference>
<dbReference type="EMBL" id="QLSX01000004">
    <property type="protein sequence ID" value="RAR62211.1"/>
    <property type="molecule type" value="Genomic_DNA"/>
</dbReference>